<organism evidence="7 8">
    <name type="scientific">Cavenderia fasciculata</name>
    <name type="common">Slime mold</name>
    <name type="synonym">Dictyostelium fasciculatum</name>
    <dbReference type="NCBI Taxonomy" id="261658"/>
    <lineage>
        <taxon>Eukaryota</taxon>
        <taxon>Amoebozoa</taxon>
        <taxon>Evosea</taxon>
        <taxon>Eumycetozoa</taxon>
        <taxon>Dictyostelia</taxon>
        <taxon>Acytosteliales</taxon>
        <taxon>Cavenderiaceae</taxon>
        <taxon>Cavenderia</taxon>
    </lineage>
</organism>
<name>F4PHH2_CACFS</name>
<dbReference type="GO" id="GO:0005741">
    <property type="term" value="C:mitochondrial outer membrane"/>
    <property type="evidence" value="ECO:0007669"/>
    <property type="project" value="TreeGrafter"/>
</dbReference>
<feature type="compositionally biased region" description="Acidic residues" evidence="6">
    <location>
        <begin position="279"/>
        <end position="291"/>
    </location>
</feature>
<feature type="compositionally biased region" description="Low complexity" evidence="6">
    <location>
        <begin position="65"/>
        <end position="78"/>
    </location>
</feature>
<protein>
    <submittedName>
        <fullName evidence="7">Uncharacterized protein</fullName>
    </submittedName>
</protein>
<gene>
    <name evidence="7" type="ORF">DFA_03404</name>
</gene>
<dbReference type="KEGG" id="dfa:DFA_03404"/>
<feature type="compositionally biased region" description="Low complexity" evidence="6">
    <location>
        <begin position="265"/>
        <end position="278"/>
    </location>
</feature>
<evidence type="ECO:0000313" key="8">
    <source>
        <dbReference type="Proteomes" id="UP000007797"/>
    </source>
</evidence>
<sequence length="796" mass="93055">MRLLMTSFIHKKAKQVKKNLLDSTSIKKWDCLHVEHDHIDHQLDIKLLNAITSIVNESYSTSTTSSSIYTSNTQQQQQSDHHHHHQHQHEQKRNRYILNLIGQQQFFQPLLQKIESFKNQLESFENLYGNDGMIGEGDLLKPGTNKRAELNPTITYKTGKQLLLSNLVVDQLVLLVDLLLMVESEITSAQDYWTKRTDSRYWYLFEKTPFFWVQYYYSLWNSKLSFEKTLHKSIGFNSSIVTFNQYQKKATNYIKKTIFKRDDNNNNNTQQQQELNDNPSDEEFISDEENNDNQQNHNNNNNNNNNNNQDNTSTTTKIKRESILHPIKELTKRIKTLTTISSNLSIAIGRLTYSLSLFENGETNNNTNSIGLSDYIIDTCELLFKDQDENQQQQEEEDSFAKSYQEWKKKCDYSQSSSIDKLNESLLEEHQKDLFNLLKENTISIQSMVLRGQDAIRDERPPSWMVRNWSKILIGTSLTVFGARYAYSHRQEFKTSVMENYQAWRRFSREHIETPLLNIWNVIRYDQKSMNVTDPAALQSSLDSLTRMVTDFCKETQSNMSQAEIDSLVHRVALGDLSDIMKPYELNIRAPIKSALFGDFLRLALIQVQKEKVDVDRAMLAIDKLLQSNELNFQLLAAIPSVLIVWTVIWKINDSFSVKESKNTVNAQKSILSTLRSIHRRLTITKHTSLPDQIVPITTRVASTFYRISLYQPPLINDDEKTLLEQQKKPFEEYGQLLILIERMKHYAKHLNNNKNSQEREWIHQDLQDLESEHLGNNEKLLTIQRMFSTYSFLKK</sequence>
<evidence type="ECO:0000313" key="7">
    <source>
        <dbReference type="EMBL" id="EGG25156.1"/>
    </source>
</evidence>
<dbReference type="STRING" id="1054147.F4PHH2"/>
<accession>F4PHH2</accession>
<keyword evidence="4" id="KW-0496">Mitochondrion</keyword>
<feature type="region of interest" description="Disordered" evidence="6">
    <location>
        <begin position="261"/>
        <end position="320"/>
    </location>
</feature>
<keyword evidence="5" id="KW-0472">Membrane</keyword>
<dbReference type="GeneID" id="14876752"/>
<evidence type="ECO:0000256" key="5">
    <source>
        <dbReference type="ARBA" id="ARBA00023136"/>
    </source>
</evidence>
<evidence type="ECO:0000256" key="2">
    <source>
        <dbReference type="ARBA" id="ARBA00022692"/>
    </source>
</evidence>
<dbReference type="Pfam" id="PF08637">
    <property type="entry name" value="NCA2"/>
    <property type="match status" value="1"/>
</dbReference>
<comment type="subcellular location">
    <subcellularLocation>
        <location evidence="1">Mitochondrion membrane</location>
        <topology evidence="1">Multi-pass membrane protein</topology>
    </subcellularLocation>
</comment>
<evidence type="ECO:0000256" key="6">
    <source>
        <dbReference type="SAM" id="MobiDB-lite"/>
    </source>
</evidence>
<dbReference type="PANTHER" id="PTHR28234">
    <property type="entry name" value="NUCLEAR CONTROL OF ATPASE PROTEIN 2"/>
    <property type="match status" value="1"/>
</dbReference>
<dbReference type="EMBL" id="GL883006">
    <property type="protein sequence ID" value="EGG25156.1"/>
    <property type="molecule type" value="Genomic_DNA"/>
</dbReference>
<dbReference type="OMA" id="WNVIRYD"/>
<dbReference type="Proteomes" id="UP000007797">
    <property type="component" value="Unassembled WGS sequence"/>
</dbReference>
<dbReference type="AlphaFoldDB" id="F4PHH2"/>
<dbReference type="InterPro" id="IPR013946">
    <property type="entry name" value="NCA2-like"/>
</dbReference>
<dbReference type="OrthoDB" id="413313at2759"/>
<proteinExistence type="predicted"/>
<evidence type="ECO:0000256" key="4">
    <source>
        <dbReference type="ARBA" id="ARBA00023128"/>
    </source>
</evidence>
<dbReference type="PANTHER" id="PTHR28234:SF1">
    <property type="entry name" value="NUCLEAR CONTROL OF ATPASE PROTEIN 2"/>
    <property type="match status" value="1"/>
</dbReference>
<evidence type="ECO:0000256" key="3">
    <source>
        <dbReference type="ARBA" id="ARBA00022989"/>
    </source>
</evidence>
<dbReference type="RefSeq" id="XP_004363007.1">
    <property type="nucleotide sequence ID" value="XM_004362950.1"/>
</dbReference>
<reference evidence="8" key="1">
    <citation type="journal article" date="2011" name="Genome Res.">
        <title>Phylogeny-wide analysis of social amoeba genomes highlights ancient origins for complex intercellular communication.</title>
        <authorList>
            <person name="Heidel A.J."/>
            <person name="Lawal H.M."/>
            <person name="Felder M."/>
            <person name="Schilde C."/>
            <person name="Helps N.R."/>
            <person name="Tunggal B."/>
            <person name="Rivero F."/>
            <person name="John U."/>
            <person name="Schleicher M."/>
            <person name="Eichinger L."/>
            <person name="Platzer M."/>
            <person name="Noegel A.A."/>
            <person name="Schaap P."/>
            <person name="Gloeckner G."/>
        </authorList>
    </citation>
    <scope>NUCLEOTIDE SEQUENCE [LARGE SCALE GENOMIC DNA]</scope>
    <source>
        <strain evidence="8">SH3</strain>
    </source>
</reference>
<keyword evidence="2" id="KW-0812">Transmembrane</keyword>
<feature type="region of interest" description="Disordered" evidence="6">
    <location>
        <begin position="65"/>
        <end position="92"/>
    </location>
</feature>
<feature type="compositionally biased region" description="Low complexity" evidence="6">
    <location>
        <begin position="292"/>
        <end position="311"/>
    </location>
</feature>
<keyword evidence="8" id="KW-1185">Reference proteome</keyword>
<keyword evidence="3" id="KW-1133">Transmembrane helix</keyword>
<evidence type="ECO:0000256" key="1">
    <source>
        <dbReference type="ARBA" id="ARBA00004225"/>
    </source>
</evidence>